<name>A0AA38I110_9CUCU</name>
<dbReference type="GO" id="GO:0008270">
    <property type="term" value="F:zinc ion binding"/>
    <property type="evidence" value="ECO:0007669"/>
    <property type="project" value="UniProtKB-KW"/>
</dbReference>
<evidence type="ECO:0000256" key="5">
    <source>
        <dbReference type="ARBA" id="ARBA00022771"/>
    </source>
</evidence>
<dbReference type="PANTHER" id="PTHR21646">
    <property type="entry name" value="UBIQUITIN CARBOXYL-TERMINAL HYDROLASE"/>
    <property type="match status" value="1"/>
</dbReference>
<dbReference type="InterPro" id="IPR001394">
    <property type="entry name" value="Peptidase_C19_UCH"/>
</dbReference>
<keyword evidence="4" id="KW-0479">Metal-binding</keyword>
<dbReference type="SUPFAM" id="SSF54001">
    <property type="entry name" value="Cysteine proteinases"/>
    <property type="match status" value="1"/>
</dbReference>
<evidence type="ECO:0000259" key="10">
    <source>
        <dbReference type="PROSITE" id="PS50235"/>
    </source>
</evidence>
<keyword evidence="3" id="KW-0645">Protease</keyword>
<feature type="domain" description="USP" evidence="10">
    <location>
        <begin position="163"/>
        <end position="604"/>
    </location>
</feature>
<organism evidence="12 13">
    <name type="scientific">Zophobas morio</name>
    <dbReference type="NCBI Taxonomy" id="2755281"/>
    <lineage>
        <taxon>Eukaryota</taxon>
        <taxon>Metazoa</taxon>
        <taxon>Ecdysozoa</taxon>
        <taxon>Arthropoda</taxon>
        <taxon>Hexapoda</taxon>
        <taxon>Insecta</taxon>
        <taxon>Pterygota</taxon>
        <taxon>Neoptera</taxon>
        <taxon>Endopterygota</taxon>
        <taxon>Coleoptera</taxon>
        <taxon>Polyphaga</taxon>
        <taxon>Cucujiformia</taxon>
        <taxon>Tenebrionidae</taxon>
        <taxon>Zophobas</taxon>
    </lineage>
</organism>
<feature type="region of interest" description="Disordered" evidence="9">
    <location>
        <begin position="377"/>
        <end position="530"/>
    </location>
</feature>
<evidence type="ECO:0000256" key="7">
    <source>
        <dbReference type="ARBA" id="ARBA00022833"/>
    </source>
</evidence>
<dbReference type="SUPFAM" id="SSF57850">
    <property type="entry name" value="RING/U-box"/>
    <property type="match status" value="1"/>
</dbReference>
<evidence type="ECO:0000256" key="9">
    <source>
        <dbReference type="SAM" id="MobiDB-lite"/>
    </source>
</evidence>
<feature type="domain" description="UBP-type" evidence="11">
    <location>
        <begin position="2"/>
        <end position="121"/>
    </location>
</feature>
<dbReference type="InterPro" id="IPR018200">
    <property type="entry name" value="USP_CS"/>
</dbReference>
<dbReference type="GO" id="GO:0004843">
    <property type="term" value="F:cysteine-type deubiquitinase activity"/>
    <property type="evidence" value="ECO:0007669"/>
    <property type="project" value="UniProtKB-EC"/>
</dbReference>
<dbReference type="Proteomes" id="UP001168821">
    <property type="component" value="Unassembled WGS sequence"/>
</dbReference>
<dbReference type="InterPro" id="IPR001607">
    <property type="entry name" value="Znf_UBP"/>
</dbReference>
<dbReference type="InterPro" id="IPR013083">
    <property type="entry name" value="Znf_RING/FYVE/PHD"/>
</dbReference>
<evidence type="ECO:0000256" key="4">
    <source>
        <dbReference type="ARBA" id="ARBA00022723"/>
    </source>
</evidence>
<dbReference type="Gene3D" id="3.90.70.10">
    <property type="entry name" value="Cysteine proteinases"/>
    <property type="match status" value="1"/>
</dbReference>
<dbReference type="InterPro" id="IPR050185">
    <property type="entry name" value="Ub_carboxyl-term_hydrolase"/>
</dbReference>
<dbReference type="Pfam" id="PF02148">
    <property type="entry name" value="zf-UBP"/>
    <property type="match status" value="1"/>
</dbReference>
<comment type="catalytic activity">
    <reaction evidence="1">
        <text>Thiol-dependent hydrolysis of ester, thioester, amide, peptide and isopeptide bonds formed by the C-terminal Gly of ubiquitin (a 76-residue protein attached to proteins as an intracellular targeting signal).</text>
        <dbReference type="EC" id="3.4.19.12"/>
    </reaction>
</comment>
<protein>
    <recommendedName>
        <fullName evidence="2">ubiquitinyl hydrolase 1</fullName>
        <ecNumber evidence="2">3.4.19.12</ecNumber>
    </recommendedName>
</protein>
<evidence type="ECO:0000256" key="1">
    <source>
        <dbReference type="ARBA" id="ARBA00000707"/>
    </source>
</evidence>
<reference evidence="12" key="1">
    <citation type="journal article" date="2023" name="G3 (Bethesda)">
        <title>Whole genome assemblies of Zophobas morio and Tenebrio molitor.</title>
        <authorList>
            <person name="Kaur S."/>
            <person name="Stinson S.A."/>
            <person name="diCenzo G.C."/>
        </authorList>
    </citation>
    <scope>NUCLEOTIDE SEQUENCE</scope>
    <source>
        <strain evidence="12">QUZm001</strain>
    </source>
</reference>
<dbReference type="InterPro" id="IPR038765">
    <property type="entry name" value="Papain-like_cys_pep_sf"/>
</dbReference>
<keyword evidence="6" id="KW-0378">Hydrolase</keyword>
<proteinExistence type="predicted"/>
<evidence type="ECO:0000256" key="6">
    <source>
        <dbReference type="ARBA" id="ARBA00022801"/>
    </source>
</evidence>
<dbReference type="Gene3D" id="3.30.40.10">
    <property type="entry name" value="Zinc/RING finger domain, C3HC4 (zinc finger)"/>
    <property type="match status" value="1"/>
</dbReference>
<evidence type="ECO:0000313" key="12">
    <source>
        <dbReference type="EMBL" id="KAJ3644714.1"/>
    </source>
</evidence>
<feature type="region of interest" description="Disordered" evidence="9">
    <location>
        <begin position="582"/>
        <end position="604"/>
    </location>
</feature>
<feature type="compositionally biased region" description="Polar residues" evidence="9">
    <location>
        <begin position="499"/>
        <end position="515"/>
    </location>
</feature>
<dbReference type="Pfam" id="PF00443">
    <property type="entry name" value="UCH"/>
    <property type="match status" value="1"/>
</dbReference>
<feature type="compositionally biased region" description="Basic and acidic residues" evidence="9">
    <location>
        <begin position="379"/>
        <end position="389"/>
    </location>
</feature>
<dbReference type="EC" id="3.4.19.12" evidence="2"/>
<dbReference type="GO" id="GO:0016579">
    <property type="term" value="P:protein deubiquitination"/>
    <property type="evidence" value="ECO:0007669"/>
    <property type="project" value="InterPro"/>
</dbReference>
<dbReference type="PROSITE" id="PS00972">
    <property type="entry name" value="USP_1"/>
    <property type="match status" value="1"/>
</dbReference>
<keyword evidence="7" id="KW-0862">Zinc</keyword>
<dbReference type="AlphaFoldDB" id="A0AA38I110"/>
<keyword evidence="5 8" id="KW-0863">Zinc-finger</keyword>
<feature type="compositionally biased region" description="Acidic residues" evidence="9">
    <location>
        <begin position="437"/>
        <end position="450"/>
    </location>
</feature>
<dbReference type="PANTHER" id="PTHR21646:SF39">
    <property type="entry name" value="UBIQUITIN CARBOXYL-TERMINAL HYDROLASE 16"/>
    <property type="match status" value="1"/>
</dbReference>
<dbReference type="FunFam" id="3.30.40.10:FF:000147">
    <property type="entry name" value="Ubiquitin carboxyl-terminal hydrolase 16"/>
    <property type="match status" value="1"/>
</dbReference>
<evidence type="ECO:0000313" key="13">
    <source>
        <dbReference type="Proteomes" id="UP001168821"/>
    </source>
</evidence>
<feature type="compositionally biased region" description="Basic residues" evidence="9">
    <location>
        <begin position="390"/>
        <end position="410"/>
    </location>
</feature>
<sequence length="604" mass="67639">MTECRHVRQAVDLQRVKKALIKSGLASDCELCKRLPKPEDMDTEFEFDHSLWLCLRCGNQACGRSRNKHALEHYKTPHSDSHAICVDTSTWSVWCYDCDEVVNVTCKKKLLEAVEYLQKQAENKNTVMAKPMEQPVMDLVPMSSNMLFGGMFNFTASSLPRPRGLMNLGNTCFFNSVVQCLAQTPYLLDLLRETSEPGQYFRLPGGKINSQDNDSPVVEPLTGQLEKWRPLTCTLAETITEIQNGRQEAYVPRMLLAKLTNRMPQFGGGDQHDSHELLRHLLEAVREEDLRRYQSVILDRLGLNTKTDPSTVEGEKKKIIKFYGQQASELLLPTEQVFRGVLVSTLQCQDCQHTSHRDEFFLDLSLPITEKQLPPVLRRKAEEIDDNKPSKHQIKKEKRAERKKNKKQKSIRNMNVTIGPNPAPSGLDVNMDKSDSESDADVEDNVEASEEVPKGMESGYNSDKVDNSSPDSNNRGISPEMRIDDSGVPSPAIGMLSASHGTPDNSPASSETNIDMGSPLIGHCSPEEDANEYFERPESRLAFVNNKNVDLKTGLSKLSLLNDGDSTKVNLLCDKMEDDDSFEGACGGEVPKDEKVGGFRSREP</sequence>
<dbReference type="EMBL" id="JALNTZ010000007">
    <property type="protein sequence ID" value="KAJ3644714.1"/>
    <property type="molecule type" value="Genomic_DNA"/>
</dbReference>
<feature type="compositionally biased region" description="Polar residues" evidence="9">
    <location>
        <begin position="467"/>
        <end position="476"/>
    </location>
</feature>
<gene>
    <name evidence="12" type="ORF">Zmor_022424</name>
</gene>
<evidence type="ECO:0000256" key="8">
    <source>
        <dbReference type="PROSITE-ProRule" id="PRU00502"/>
    </source>
</evidence>
<keyword evidence="13" id="KW-1185">Reference proteome</keyword>
<accession>A0AA38I110</accession>
<feature type="compositionally biased region" description="Basic and acidic residues" evidence="9">
    <location>
        <begin position="590"/>
        <end position="604"/>
    </location>
</feature>
<dbReference type="GO" id="GO:0006508">
    <property type="term" value="P:proteolysis"/>
    <property type="evidence" value="ECO:0007669"/>
    <property type="project" value="UniProtKB-KW"/>
</dbReference>
<dbReference type="PROSITE" id="PS50235">
    <property type="entry name" value="USP_3"/>
    <property type="match status" value="1"/>
</dbReference>
<evidence type="ECO:0000256" key="2">
    <source>
        <dbReference type="ARBA" id="ARBA00012759"/>
    </source>
</evidence>
<dbReference type="PROSITE" id="PS50271">
    <property type="entry name" value="ZF_UBP"/>
    <property type="match status" value="1"/>
</dbReference>
<evidence type="ECO:0000256" key="3">
    <source>
        <dbReference type="ARBA" id="ARBA00022670"/>
    </source>
</evidence>
<dbReference type="InterPro" id="IPR028889">
    <property type="entry name" value="USP"/>
</dbReference>
<comment type="caution">
    <text evidence="12">The sequence shown here is derived from an EMBL/GenBank/DDBJ whole genome shotgun (WGS) entry which is preliminary data.</text>
</comment>
<evidence type="ECO:0000259" key="11">
    <source>
        <dbReference type="PROSITE" id="PS50271"/>
    </source>
</evidence>